<feature type="signal peptide" evidence="2">
    <location>
        <begin position="1"/>
        <end position="25"/>
    </location>
</feature>
<evidence type="ECO:0000256" key="2">
    <source>
        <dbReference type="SAM" id="SignalP"/>
    </source>
</evidence>
<dbReference type="AlphaFoldDB" id="J7M8Q4"/>
<feature type="compositionally biased region" description="Polar residues" evidence="1">
    <location>
        <begin position="131"/>
        <end position="146"/>
    </location>
</feature>
<protein>
    <submittedName>
        <fullName evidence="3">Uncharacterized protein</fullName>
    </submittedName>
</protein>
<feature type="chain" id="PRO_5003795829" evidence="2">
    <location>
        <begin position="26"/>
        <end position="280"/>
    </location>
</feature>
<proteinExistence type="predicted"/>
<dbReference type="KEGG" id="tot:TOT_040000850"/>
<dbReference type="VEuPathDB" id="PiroplasmaDB:TOT_040000850"/>
<feature type="region of interest" description="Disordered" evidence="1">
    <location>
        <begin position="235"/>
        <end position="258"/>
    </location>
</feature>
<reference evidence="3 4" key="1">
    <citation type="journal article" date="2012" name="MBio">
        <title>Comparative genome analysis of three eukaryotic parasites with differing abilities to transform leukocytes reveals key mediators of Theileria-induced leukocyte transformation.</title>
        <authorList>
            <person name="Hayashida K."/>
            <person name="Hara Y."/>
            <person name="Abe T."/>
            <person name="Yamasaki C."/>
            <person name="Toyoda A."/>
            <person name="Kosuge T."/>
            <person name="Suzuki Y."/>
            <person name="Sato Y."/>
            <person name="Kawashima S."/>
            <person name="Katayama T."/>
            <person name="Wakaguri H."/>
            <person name="Inoue N."/>
            <person name="Homma K."/>
            <person name="Tada-Umezaki M."/>
            <person name="Yagi Y."/>
            <person name="Fujii Y."/>
            <person name="Habara T."/>
            <person name="Kanehisa M."/>
            <person name="Watanabe H."/>
            <person name="Ito K."/>
            <person name="Gojobori T."/>
            <person name="Sugawara H."/>
            <person name="Imanishi T."/>
            <person name="Weir W."/>
            <person name="Gardner M."/>
            <person name="Pain A."/>
            <person name="Shiels B."/>
            <person name="Hattori M."/>
            <person name="Nene V."/>
            <person name="Sugimoto C."/>
        </authorList>
    </citation>
    <scope>NUCLEOTIDE SEQUENCE [LARGE SCALE GENOMIC DNA]</scope>
    <source>
        <strain evidence="3 4">Shintoku</strain>
    </source>
</reference>
<accession>J7M8Q4</accession>
<keyword evidence="4" id="KW-1185">Reference proteome</keyword>
<dbReference type="Proteomes" id="UP000003786">
    <property type="component" value="Chromosome 4"/>
</dbReference>
<name>J7M8Q4_THEOR</name>
<dbReference type="EMBL" id="AP011949">
    <property type="protein sequence ID" value="BAM42483.1"/>
    <property type="molecule type" value="Genomic_DNA"/>
</dbReference>
<keyword evidence="2" id="KW-0732">Signal</keyword>
<organism evidence="3 4">
    <name type="scientific">Theileria orientalis strain Shintoku</name>
    <dbReference type="NCBI Taxonomy" id="869250"/>
    <lineage>
        <taxon>Eukaryota</taxon>
        <taxon>Sar</taxon>
        <taxon>Alveolata</taxon>
        <taxon>Apicomplexa</taxon>
        <taxon>Aconoidasida</taxon>
        <taxon>Piroplasmida</taxon>
        <taxon>Theileriidae</taxon>
        <taxon>Theileria</taxon>
    </lineage>
</organism>
<evidence type="ECO:0000313" key="4">
    <source>
        <dbReference type="Proteomes" id="UP000003786"/>
    </source>
</evidence>
<sequence length="280" mass="31135">MKSVKCVRILLIVWGISTLQRPVSCGTDGETQPTEQPESIDVDMKRMDLTKLNVETAPESPQIDKITPKANKVINSIKVDDHTLWRKLPNTECLNILKYRTTTDKIFFTLITLNNGKKFSINVLYDQKNRASPATGTVAGSSDQIRQTTSTSEQSKTEWMEGMEDLDEPMTLGESVIAKAEELLQKIEDLHSRVRERVVQGRNSEGGSRSHLDELEENCLRDSIQFLKFIKSKSTRAGPAASPREEGQTVEKAVPENANESGFKTKGAAVTLAMLATILI</sequence>
<dbReference type="RefSeq" id="XP_009692784.1">
    <property type="nucleotide sequence ID" value="XM_009694489.1"/>
</dbReference>
<dbReference type="GeneID" id="20716888"/>
<evidence type="ECO:0000256" key="1">
    <source>
        <dbReference type="SAM" id="MobiDB-lite"/>
    </source>
</evidence>
<evidence type="ECO:0000313" key="3">
    <source>
        <dbReference type="EMBL" id="BAM42483.1"/>
    </source>
</evidence>
<gene>
    <name evidence="3" type="ORF">TOT_040000850</name>
</gene>
<feature type="region of interest" description="Disordered" evidence="1">
    <location>
        <begin position="131"/>
        <end position="158"/>
    </location>
</feature>